<feature type="transmembrane region" description="Helical" evidence="1">
    <location>
        <begin position="969"/>
        <end position="993"/>
    </location>
</feature>
<feature type="transmembrane region" description="Helical" evidence="1">
    <location>
        <begin position="1095"/>
        <end position="1114"/>
    </location>
</feature>
<dbReference type="PROSITE" id="PS51034">
    <property type="entry name" value="ZP_2"/>
    <property type="match status" value="1"/>
</dbReference>
<evidence type="ECO:0000313" key="6">
    <source>
        <dbReference type="WBParaSite" id="HPLM_0000403901-mRNA-1"/>
    </source>
</evidence>
<protein>
    <submittedName>
        <fullName evidence="6">G_PROTEIN_RECEP_F1_2 domain-containing protein</fullName>
    </submittedName>
</protein>
<evidence type="ECO:0000259" key="3">
    <source>
        <dbReference type="PROSITE" id="PS51034"/>
    </source>
</evidence>
<dbReference type="Gene3D" id="1.20.1070.10">
    <property type="entry name" value="Rhodopsin 7-helix transmembrane proteins"/>
    <property type="match status" value="1"/>
</dbReference>
<feature type="transmembrane region" description="Helical" evidence="1">
    <location>
        <begin position="719"/>
        <end position="745"/>
    </location>
</feature>
<dbReference type="Gene3D" id="3.50.4.10">
    <property type="entry name" value="Hepatocyte Growth Factor"/>
    <property type="match status" value="1"/>
</dbReference>
<feature type="transmembrane region" description="Helical" evidence="1">
    <location>
        <begin position="839"/>
        <end position="864"/>
    </location>
</feature>
<feature type="transmembrane region" description="Helical" evidence="1">
    <location>
        <begin position="1120"/>
        <end position="1143"/>
    </location>
</feature>
<dbReference type="PANTHER" id="PTHR47327:SF1">
    <property type="entry name" value="RE15579P"/>
    <property type="match status" value="1"/>
</dbReference>
<dbReference type="InterPro" id="IPR052774">
    <property type="entry name" value="Celegans_DevNeuronal_Protein"/>
</dbReference>
<dbReference type="EMBL" id="UZAF01016166">
    <property type="protein sequence ID" value="VDO22237.1"/>
    <property type="molecule type" value="Genomic_DNA"/>
</dbReference>
<dbReference type="SMART" id="SM00241">
    <property type="entry name" value="ZP"/>
    <property type="match status" value="1"/>
</dbReference>
<dbReference type="InterPro" id="IPR003609">
    <property type="entry name" value="Pan_app"/>
</dbReference>
<dbReference type="InterPro" id="IPR019425">
    <property type="entry name" value="7TM_GPCR_serpentine_rcpt_Srt"/>
</dbReference>
<dbReference type="WBParaSite" id="HPLM_0000403901-mRNA-1">
    <property type="protein sequence ID" value="HPLM_0000403901-mRNA-1"/>
    <property type="gene ID" value="HPLM_0000403901"/>
</dbReference>
<feature type="domain" description="ZP" evidence="3">
    <location>
        <begin position="421"/>
        <end position="664"/>
    </location>
</feature>
<keyword evidence="5" id="KW-1185">Reference proteome</keyword>
<proteinExistence type="predicted"/>
<dbReference type="AlphaFoldDB" id="A0A0N4W2R6"/>
<keyword evidence="1" id="KW-0472">Membrane</keyword>
<feature type="transmembrane region" description="Helical" evidence="1">
    <location>
        <begin position="757"/>
        <end position="781"/>
    </location>
</feature>
<evidence type="ECO:0000256" key="1">
    <source>
        <dbReference type="SAM" id="Phobius"/>
    </source>
</evidence>
<feature type="domain" description="Apple" evidence="2">
    <location>
        <begin position="45"/>
        <end position="131"/>
    </location>
</feature>
<dbReference type="SUPFAM" id="SSF81321">
    <property type="entry name" value="Family A G protein-coupled receptor-like"/>
    <property type="match status" value="1"/>
</dbReference>
<dbReference type="PANTHER" id="PTHR47327">
    <property type="entry name" value="FI18240P1-RELATED"/>
    <property type="match status" value="1"/>
</dbReference>
<evidence type="ECO:0000313" key="5">
    <source>
        <dbReference type="Proteomes" id="UP000268014"/>
    </source>
</evidence>
<reference evidence="4 5" key="2">
    <citation type="submission" date="2018-11" db="EMBL/GenBank/DDBJ databases">
        <authorList>
            <consortium name="Pathogen Informatics"/>
        </authorList>
    </citation>
    <scope>NUCLEOTIDE SEQUENCE [LARGE SCALE GENOMIC DNA]</scope>
    <source>
        <strain evidence="4 5">MHpl1</strain>
    </source>
</reference>
<dbReference type="SMART" id="SM00473">
    <property type="entry name" value="PAN_AP"/>
    <property type="match status" value="3"/>
</dbReference>
<reference evidence="6" key="1">
    <citation type="submission" date="2016-04" db="UniProtKB">
        <authorList>
            <consortium name="WormBaseParasite"/>
        </authorList>
    </citation>
    <scope>IDENTIFICATION</scope>
</reference>
<feature type="transmembrane region" description="Helical" evidence="1">
    <location>
        <begin position="1052"/>
        <end position="1074"/>
    </location>
</feature>
<dbReference type="Pfam" id="PF00024">
    <property type="entry name" value="PAN_1"/>
    <property type="match status" value="1"/>
</dbReference>
<feature type="transmembrane region" description="Helical" evidence="1">
    <location>
        <begin position="801"/>
        <end position="818"/>
    </location>
</feature>
<accession>A0A0N4W2R6</accession>
<dbReference type="Proteomes" id="UP000268014">
    <property type="component" value="Unassembled WGS sequence"/>
</dbReference>
<feature type="transmembrane region" description="Helical" evidence="1">
    <location>
        <begin position="924"/>
        <end position="949"/>
    </location>
</feature>
<dbReference type="GO" id="GO:0009653">
    <property type="term" value="P:anatomical structure morphogenesis"/>
    <property type="evidence" value="ECO:0007669"/>
    <property type="project" value="TreeGrafter"/>
</dbReference>
<sequence>MCWQRNPDRFICLSGVLLYDDSCVSLNSDDVYGLIDENLYLRKACVPGVISGSVVEIYREKFLDSTSEMLVDAADEYHCLSLCYKEKTIACESIIFFADSGDCLLNTENSSNASILNNEDEFRVTYMERKQWKKREQCSHSFHQVPWDQILIRGDSQLVNVSGGSDQCLSMCTSCDFVIYNEMLSECFLVNNDEHGQQFDFLDDHYQVFESICKRPIVENCSSKNALYISYYGHNSIIRNACLQKCLANPTCSHIYWEDGQCVMSAEPIRTSTKVIEKMCLTRDELDIAVLFEETEGCPARQDYGIAFGPVGFKDCMQLCLTHPTSSCEAITFYWDGRCRLLDGRTPTEPTTKADSTCQHFKLNVITFPNEKRPNQKKVKSKSKQLGKRVGKAFAAHKKDQIKIRSEPFTPSAIELEVQTVCNYDGIIIKVFSPVPIIGKLFARNAHENCSEVINGTEAQLKMSFSSENCALSQKDFVYENVIVVKQNNLSDVPLITEFDKLYRISCDYSNQTTKMSATSVLHVKDTGGLSIHPSGRIPYKPVKMQLRSRRNFKKSEVETVILGDDVDLLIEDESRSGRNYTVYSCVARNFDECINITFIEDGCPTLAAREYMMRGDIRRESGGFLIPLRAFRFKDSDSVRISCQLEYCDRCELKDCLKQTRRRRYLPSAGSSVNSFRSGTEVEVSLLVKSKTSPTGLEWMAENETFLDLYMVRKSDSYIVGVIFITLTMALLSLYAPFNLMLVLDREFHCLQTHRMMHVVGVLDCVQLLSYSYAGFATIWPGLVHEAMKISEIIGATKVAAWHGLFPLTLLIAFYRYSIIRGTTQPWETLKIGMKIALVLSFAYCFVVWIYTFLFIKIVYYPYRFVWNSPYENGIMNKILSQVDFVVSMFCMSLTFLVHIAMVITICKVLFTDREFRNLQAHRLMLFVGILDCIQLIGHVFGGIATLWESINYSMPYLCQIFGATLNSAWVGLFPISLLIAIQRFLIVRNTLKPYENFSPTMKIIIVLSFAYCFAFWVCLLSVGKVTYSPDQFAWSYGANTGSSVLSDLEFVVSVLCIALTFLVYIAIAISLYRKTRGMNTMRRSEKQLLLQATILFVILTSLISLWHFYYLILPDTVWTVVCINVYWIVYCGLNPIIYIIFSKSIRVAYMQFIGMRLKNHVTRVSLVVGTTSRL</sequence>
<dbReference type="OrthoDB" id="5825797at2759"/>
<evidence type="ECO:0000313" key="4">
    <source>
        <dbReference type="EMBL" id="VDO22237.1"/>
    </source>
</evidence>
<feature type="transmembrane region" description="Helical" evidence="1">
    <location>
        <begin position="884"/>
        <end position="912"/>
    </location>
</feature>
<gene>
    <name evidence="4" type="ORF">HPLM_LOCUS4031</name>
</gene>
<dbReference type="InterPro" id="IPR001507">
    <property type="entry name" value="ZP_dom"/>
</dbReference>
<organism evidence="6">
    <name type="scientific">Haemonchus placei</name>
    <name type="common">Barber's pole worm</name>
    <dbReference type="NCBI Taxonomy" id="6290"/>
    <lineage>
        <taxon>Eukaryota</taxon>
        <taxon>Metazoa</taxon>
        <taxon>Ecdysozoa</taxon>
        <taxon>Nematoda</taxon>
        <taxon>Chromadorea</taxon>
        <taxon>Rhabditida</taxon>
        <taxon>Rhabditina</taxon>
        <taxon>Rhabditomorpha</taxon>
        <taxon>Strongyloidea</taxon>
        <taxon>Trichostrongylidae</taxon>
        <taxon>Haemonchus</taxon>
    </lineage>
</organism>
<keyword evidence="1" id="KW-1133">Transmembrane helix</keyword>
<evidence type="ECO:0000259" key="2">
    <source>
        <dbReference type="PROSITE" id="PS50948"/>
    </source>
</evidence>
<dbReference type="PROSITE" id="PS50948">
    <property type="entry name" value="PAN"/>
    <property type="match status" value="1"/>
</dbReference>
<feature type="transmembrane region" description="Helical" evidence="1">
    <location>
        <begin position="1005"/>
        <end position="1024"/>
    </location>
</feature>
<dbReference type="CDD" id="cd00637">
    <property type="entry name" value="7tm_classA_rhodopsin-like"/>
    <property type="match status" value="1"/>
</dbReference>
<keyword evidence="1" id="KW-0812">Transmembrane</keyword>
<name>A0A0N4W2R6_HAEPC</name>
<dbReference type="Pfam" id="PF10321">
    <property type="entry name" value="7TM_GPCR_Srt"/>
    <property type="match status" value="1"/>
</dbReference>
<dbReference type="SUPFAM" id="SSF57414">
    <property type="entry name" value="Hairpin loop containing domain-like"/>
    <property type="match status" value="1"/>
</dbReference>